<dbReference type="PANTHER" id="PTHR35871:SF1">
    <property type="entry name" value="CXC1-LIKE CYSTEINE CLUSTER ASSOCIATED WITH KDZ TRANSPOSASES DOMAIN-CONTAINING PROTEIN"/>
    <property type="match status" value="1"/>
</dbReference>
<accession>A0AAD6YCR7</accession>
<dbReference type="GO" id="GO:0003676">
    <property type="term" value="F:nucleic acid binding"/>
    <property type="evidence" value="ECO:0007669"/>
    <property type="project" value="InterPro"/>
</dbReference>
<evidence type="ECO:0008006" key="4">
    <source>
        <dbReference type="Google" id="ProtNLM"/>
    </source>
</evidence>
<dbReference type="EMBL" id="JARJCW010000053">
    <property type="protein sequence ID" value="KAJ7202808.1"/>
    <property type="molecule type" value="Genomic_DNA"/>
</dbReference>
<comment type="caution">
    <text evidence="2">The sequence shown here is derived from an EMBL/GenBank/DDBJ whole genome shotgun (WGS) entry which is preliminary data.</text>
</comment>
<proteinExistence type="predicted"/>
<keyword evidence="3" id="KW-1185">Reference proteome</keyword>
<dbReference type="Gene3D" id="3.30.420.10">
    <property type="entry name" value="Ribonuclease H-like superfamily/Ribonuclease H"/>
    <property type="match status" value="1"/>
</dbReference>
<dbReference type="InterPro" id="IPR036397">
    <property type="entry name" value="RNaseH_sf"/>
</dbReference>
<evidence type="ECO:0000256" key="1">
    <source>
        <dbReference type="SAM" id="MobiDB-lite"/>
    </source>
</evidence>
<reference evidence="2" key="1">
    <citation type="submission" date="2023-03" db="EMBL/GenBank/DDBJ databases">
        <title>Massive genome expansion in bonnet fungi (Mycena s.s.) driven by repeated elements and novel gene families across ecological guilds.</title>
        <authorList>
            <consortium name="Lawrence Berkeley National Laboratory"/>
            <person name="Harder C.B."/>
            <person name="Miyauchi S."/>
            <person name="Viragh M."/>
            <person name="Kuo A."/>
            <person name="Thoen E."/>
            <person name="Andreopoulos B."/>
            <person name="Lu D."/>
            <person name="Skrede I."/>
            <person name="Drula E."/>
            <person name="Henrissat B."/>
            <person name="Morin E."/>
            <person name="Kohler A."/>
            <person name="Barry K."/>
            <person name="LaButti K."/>
            <person name="Morin E."/>
            <person name="Salamov A."/>
            <person name="Lipzen A."/>
            <person name="Mereny Z."/>
            <person name="Hegedus B."/>
            <person name="Baldrian P."/>
            <person name="Stursova M."/>
            <person name="Weitz H."/>
            <person name="Taylor A."/>
            <person name="Grigoriev I.V."/>
            <person name="Nagy L.G."/>
            <person name="Martin F."/>
            <person name="Kauserud H."/>
        </authorList>
    </citation>
    <scope>NUCLEOTIDE SEQUENCE</scope>
    <source>
        <strain evidence="2">9144</strain>
    </source>
</reference>
<protein>
    <recommendedName>
        <fullName evidence="4">Tc1-like transposase DDE domain-containing protein</fullName>
    </recommendedName>
</protein>
<gene>
    <name evidence="2" type="ORF">GGX14DRAFT_535970</name>
</gene>
<organism evidence="2 3">
    <name type="scientific">Mycena pura</name>
    <dbReference type="NCBI Taxonomy" id="153505"/>
    <lineage>
        <taxon>Eukaryota</taxon>
        <taxon>Fungi</taxon>
        <taxon>Dikarya</taxon>
        <taxon>Basidiomycota</taxon>
        <taxon>Agaricomycotina</taxon>
        <taxon>Agaricomycetes</taxon>
        <taxon>Agaricomycetidae</taxon>
        <taxon>Agaricales</taxon>
        <taxon>Marasmiineae</taxon>
        <taxon>Mycenaceae</taxon>
        <taxon>Mycena</taxon>
    </lineage>
</organism>
<evidence type="ECO:0000313" key="3">
    <source>
        <dbReference type="Proteomes" id="UP001219525"/>
    </source>
</evidence>
<sequence length="548" mass="62486">MLSLYTNPKSVTTYEKWRESAQQAAWLVGGGTGCARRIAELARAFIADRQVRPINPYGEWMISWLSDEGLVHDIRDYLRTLGDGIKAEKLQEYMNQDDIIAKYQLDGTISVRTARRYLNQLGYSYSHAKKGQYTDGHKREDILKYQNEVYLPTLKGYEDLSWVFYTDGTIELTGIPPGKQPTCPWYHDESILYHRHSSAKPYKKGDGGGYMNKDGYFTSEDIEEQAIVACFMYDHIFIYDNATTHCKHSPGALSASGMPKFTSGPRVDEDEAPKKTKWKTIKKTPPAKDDPKKKPRKPRNPPEEPEDVNFLVSVNKRNPDNSLMHNEHGKLAKEKIQMTRATFADGTPQDLYYPDDVMLKRQAREFKGMAVILEERRARGDLGDGLSQTELASKLAQCKGFKCPTVVHGAHTTCCMRRMLYNEPDFANVQSCLESACAPFGVAILFLPKFRPELNPIEMVWGFAKWIYRENPESSHKDILEQNMLAALDAVPLMSIRRFVLRAQHFGDAYRHGLTGAEASWAARTYKGHQLLPLDFRAALDEEYEHTK</sequence>
<dbReference type="PANTHER" id="PTHR35871">
    <property type="entry name" value="EXPRESSED PROTEIN"/>
    <property type="match status" value="1"/>
</dbReference>
<dbReference type="AlphaFoldDB" id="A0AAD6YCR7"/>
<feature type="region of interest" description="Disordered" evidence="1">
    <location>
        <begin position="249"/>
        <end position="310"/>
    </location>
</feature>
<name>A0AAD6YCR7_9AGAR</name>
<evidence type="ECO:0000313" key="2">
    <source>
        <dbReference type="EMBL" id="KAJ7202808.1"/>
    </source>
</evidence>
<dbReference type="Proteomes" id="UP001219525">
    <property type="component" value="Unassembled WGS sequence"/>
</dbReference>